<dbReference type="RefSeq" id="WP_191616595.1">
    <property type="nucleotide sequence ID" value="NZ_JACYFG010000007.1"/>
</dbReference>
<reference evidence="2" key="1">
    <citation type="submission" date="2020-09" db="EMBL/GenBank/DDBJ databases">
        <title>Pelagicoccus enzymogenes sp. nov. with an EPS production, isolated from marine sediment.</title>
        <authorList>
            <person name="Feng X."/>
        </authorList>
    </citation>
    <scope>NUCLEOTIDE SEQUENCE</scope>
    <source>
        <strain evidence="2">NFK12</strain>
    </source>
</reference>
<sequence>MIETKGCPVCGYEGIEAFDSHGCSTFEICSCCGCESGYEYNENSTDERIIELRKEWRIERNGSWRDEKEKPKKGWDPDMQIKKAGLKL</sequence>
<feature type="compositionally biased region" description="Basic and acidic residues" evidence="1">
    <location>
        <begin position="63"/>
        <end position="81"/>
    </location>
</feature>
<proteinExistence type="predicted"/>
<dbReference type="Proteomes" id="UP000622317">
    <property type="component" value="Unassembled WGS sequence"/>
</dbReference>
<dbReference type="EMBL" id="JACYFG010000007">
    <property type="protein sequence ID" value="MBD5779474.1"/>
    <property type="molecule type" value="Genomic_DNA"/>
</dbReference>
<evidence type="ECO:0000313" key="2">
    <source>
        <dbReference type="EMBL" id="MBD5779474.1"/>
    </source>
</evidence>
<protein>
    <submittedName>
        <fullName evidence="2">Uncharacterized protein</fullName>
    </submittedName>
</protein>
<evidence type="ECO:0000313" key="3">
    <source>
        <dbReference type="Proteomes" id="UP000622317"/>
    </source>
</evidence>
<feature type="region of interest" description="Disordered" evidence="1">
    <location>
        <begin position="63"/>
        <end position="88"/>
    </location>
</feature>
<keyword evidence="3" id="KW-1185">Reference proteome</keyword>
<organism evidence="2 3">
    <name type="scientific">Pelagicoccus enzymogenes</name>
    <dbReference type="NCBI Taxonomy" id="2773457"/>
    <lineage>
        <taxon>Bacteria</taxon>
        <taxon>Pseudomonadati</taxon>
        <taxon>Verrucomicrobiota</taxon>
        <taxon>Opitutia</taxon>
        <taxon>Puniceicoccales</taxon>
        <taxon>Pelagicoccaceae</taxon>
        <taxon>Pelagicoccus</taxon>
    </lineage>
</organism>
<name>A0A927IH48_9BACT</name>
<dbReference type="AlphaFoldDB" id="A0A927IH48"/>
<evidence type="ECO:0000256" key="1">
    <source>
        <dbReference type="SAM" id="MobiDB-lite"/>
    </source>
</evidence>
<comment type="caution">
    <text evidence="2">The sequence shown here is derived from an EMBL/GenBank/DDBJ whole genome shotgun (WGS) entry which is preliminary data.</text>
</comment>
<accession>A0A927IH48</accession>
<gene>
    <name evidence="2" type="ORF">IEN85_08205</name>
</gene>